<keyword evidence="7" id="KW-0234">DNA repair</keyword>
<dbReference type="PANTHER" id="PTHR47964:SF1">
    <property type="entry name" value="ATP-DEPENDENT DNA HELICASE HOMOLOG RECG, CHLOROPLASTIC"/>
    <property type="match status" value="1"/>
</dbReference>
<evidence type="ECO:0000256" key="3">
    <source>
        <dbReference type="ARBA" id="ARBA00022801"/>
    </source>
</evidence>
<dbReference type="PROSITE" id="PS51194">
    <property type="entry name" value="HELICASE_CTER"/>
    <property type="match status" value="1"/>
</dbReference>
<evidence type="ECO:0000313" key="12">
    <source>
        <dbReference type="Proteomes" id="UP000590542"/>
    </source>
</evidence>
<dbReference type="Pfam" id="PF19833">
    <property type="entry name" value="RecG_dom3_C"/>
    <property type="match status" value="1"/>
</dbReference>
<dbReference type="SUPFAM" id="SSF50249">
    <property type="entry name" value="Nucleic acid-binding proteins"/>
    <property type="match status" value="1"/>
</dbReference>
<keyword evidence="2" id="KW-0227">DNA damage</keyword>
<gene>
    <name evidence="11" type="primary">recG</name>
    <name evidence="11" type="ORF">GYA37_02070</name>
</gene>
<evidence type="ECO:0000256" key="4">
    <source>
        <dbReference type="ARBA" id="ARBA00022806"/>
    </source>
</evidence>
<protein>
    <recommendedName>
        <fullName evidence="8">Probable DNA 3'-5' helicase RecG</fullName>
    </recommendedName>
</protein>
<dbReference type="CDD" id="cd04488">
    <property type="entry name" value="RecG_wedge_OBF"/>
    <property type="match status" value="1"/>
</dbReference>
<dbReference type="Pfam" id="PF00270">
    <property type="entry name" value="DEAD"/>
    <property type="match status" value="1"/>
</dbReference>
<keyword evidence="3" id="KW-0378">Hydrolase</keyword>
<evidence type="ECO:0000256" key="2">
    <source>
        <dbReference type="ARBA" id="ARBA00022763"/>
    </source>
</evidence>
<dbReference type="Gene3D" id="3.40.50.300">
    <property type="entry name" value="P-loop containing nucleotide triphosphate hydrolases"/>
    <property type="match status" value="2"/>
</dbReference>
<dbReference type="InterPro" id="IPR045562">
    <property type="entry name" value="RecG_dom3_C"/>
</dbReference>
<dbReference type="Gene3D" id="2.40.50.140">
    <property type="entry name" value="Nucleic acid-binding proteins"/>
    <property type="match status" value="1"/>
</dbReference>
<feature type="domain" description="Helicase ATP-binding" evidence="9">
    <location>
        <begin position="279"/>
        <end position="433"/>
    </location>
</feature>
<keyword evidence="6" id="KW-0238">DNA-binding</keyword>
<name>A0A7X9E7C2_UNCKA</name>
<reference evidence="11 12" key="1">
    <citation type="journal article" date="2020" name="Biotechnol. Biofuels">
        <title>New insights from the biogas microbiome by comprehensive genome-resolved metagenomics of nearly 1600 species originating from multiple anaerobic digesters.</title>
        <authorList>
            <person name="Campanaro S."/>
            <person name="Treu L."/>
            <person name="Rodriguez-R L.M."/>
            <person name="Kovalovszki A."/>
            <person name="Ziels R.M."/>
            <person name="Maus I."/>
            <person name="Zhu X."/>
            <person name="Kougias P.G."/>
            <person name="Basile A."/>
            <person name="Luo G."/>
            <person name="Schluter A."/>
            <person name="Konstantinidis K.T."/>
            <person name="Angelidaki I."/>
        </authorList>
    </citation>
    <scope>NUCLEOTIDE SEQUENCE [LARGE SCALE GENOMIC DNA]</scope>
    <source>
        <strain evidence="11">AS27yjCOA_202</strain>
    </source>
</reference>
<organism evidence="11 12">
    <name type="scientific">candidate division WWE3 bacterium</name>
    <dbReference type="NCBI Taxonomy" id="2053526"/>
    <lineage>
        <taxon>Bacteria</taxon>
        <taxon>Katanobacteria</taxon>
    </lineage>
</organism>
<sequence>MINVESPISAVPKIGPKYKKLLENLDIYTIEDLLYHLPFRYNDYSKFKNIKDLKEGDIISVKAILGSIENIYTRGRKRITKAIILDYTGELNLIWFNQHYIKDTLNVGKNYLISGKVTIFDKKLCFISPEIEAVYDEEKQRIENINTGRLVPIYPETSGVSSKWLRTKIKFLFNSETNIEEFLPKELLKEKNFKEVKEALERVHFPDSEEQAKENYKRFEFEELFIELLNVEKRKSEWLEKSKGHKLKGYYEELNKLINSLPFKLTKSQSEALEEILDDIQKPMPMNRLLEGDVGTGKTILAILASYVCYLNGLKTLYMAPTEILANQHFDTFNKILKGTNVKVEIETGSKKGKGGEWDVLVGTHALLFPKDAYNDIGLIIIDEQHRFGVEQRGKITELVNGSIRPHLLTMTATPIPRTLALTLYGDLAISVLKDFPFEQRKINTKVIPEKMREQAYRWIKDRGEQTFIVCPLIEESESSSLANVKAAQAEYEFLRNNIFKGVSVGLLHGKMKSKEKEKAINDFKNSKIKVLISTPVIEVGVDVPNATVIVIESADRYGLASLHQLRGRVGRSDKEGFCFAFMSNNSRNSYKRLKYLEELNNGIELAEIDLKMRGQGDIFGASQHGFKKLRIANLNDLNMLQEAKTEAQKYYQKLKKYPKLENKLTQRKGKYITSN</sequence>
<dbReference type="GO" id="GO:0016787">
    <property type="term" value="F:hydrolase activity"/>
    <property type="evidence" value="ECO:0007669"/>
    <property type="project" value="UniProtKB-KW"/>
</dbReference>
<dbReference type="InterPro" id="IPR027417">
    <property type="entry name" value="P-loop_NTPase"/>
</dbReference>
<proteinExistence type="predicted"/>
<dbReference type="SMART" id="SM00490">
    <property type="entry name" value="HELICc"/>
    <property type="match status" value="1"/>
</dbReference>
<dbReference type="Pfam" id="PF00271">
    <property type="entry name" value="Helicase_C"/>
    <property type="match status" value="1"/>
</dbReference>
<feature type="domain" description="Helicase C-terminal" evidence="10">
    <location>
        <begin position="452"/>
        <end position="617"/>
    </location>
</feature>
<dbReference type="Proteomes" id="UP000590542">
    <property type="component" value="Unassembled WGS sequence"/>
</dbReference>
<keyword evidence="4 11" id="KW-0347">Helicase</keyword>
<keyword evidence="1" id="KW-0547">Nucleotide-binding</keyword>
<evidence type="ECO:0000256" key="6">
    <source>
        <dbReference type="ARBA" id="ARBA00023125"/>
    </source>
</evidence>
<dbReference type="SMART" id="SM00487">
    <property type="entry name" value="DEXDc"/>
    <property type="match status" value="1"/>
</dbReference>
<dbReference type="EMBL" id="JAAZNV010000007">
    <property type="protein sequence ID" value="NMB91616.1"/>
    <property type="molecule type" value="Genomic_DNA"/>
</dbReference>
<dbReference type="InterPro" id="IPR047112">
    <property type="entry name" value="RecG/Mfd"/>
</dbReference>
<evidence type="ECO:0000313" key="11">
    <source>
        <dbReference type="EMBL" id="NMB91616.1"/>
    </source>
</evidence>
<evidence type="ECO:0000256" key="1">
    <source>
        <dbReference type="ARBA" id="ARBA00022741"/>
    </source>
</evidence>
<accession>A0A7X9E7C2</accession>
<dbReference type="NCBIfam" id="NF008168">
    <property type="entry name" value="PRK10917.2-2"/>
    <property type="match status" value="1"/>
</dbReference>
<dbReference type="GO" id="GO:0003678">
    <property type="term" value="F:DNA helicase activity"/>
    <property type="evidence" value="ECO:0007669"/>
    <property type="project" value="TreeGrafter"/>
</dbReference>
<dbReference type="GO" id="GO:0006281">
    <property type="term" value="P:DNA repair"/>
    <property type="evidence" value="ECO:0007669"/>
    <property type="project" value="UniProtKB-KW"/>
</dbReference>
<dbReference type="InterPro" id="IPR014001">
    <property type="entry name" value="Helicase_ATP-bd"/>
</dbReference>
<dbReference type="PANTHER" id="PTHR47964">
    <property type="entry name" value="ATP-DEPENDENT DNA HELICASE HOMOLOG RECG, CHLOROPLASTIC"/>
    <property type="match status" value="1"/>
</dbReference>
<dbReference type="GO" id="GO:0005524">
    <property type="term" value="F:ATP binding"/>
    <property type="evidence" value="ECO:0007669"/>
    <property type="project" value="UniProtKB-KW"/>
</dbReference>
<dbReference type="AlphaFoldDB" id="A0A7X9E7C2"/>
<dbReference type="GO" id="GO:0003677">
    <property type="term" value="F:DNA binding"/>
    <property type="evidence" value="ECO:0007669"/>
    <property type="project" value="UniProtKB-KW"/>
</dbReference>
<keyword evidence="5" id="KW-0067">ATP-binding</keyword>
<evidence type="ECO:0000256" key="5">
    <source>
        <dbReference type="ARBA" id="ARBA00022840"/>
    </source>
</evidence>
<dbReference type="Pfam" id="PF17191">
    <property type="entry name" value="RecG_wedge"/>
    <property type="match status" value="1"/>
</dbReference>
<dbReference type="InterPro" id="IPR012340">
    <property type="entry name" value="NA-bd_OB-fold"/>
</dbReference>
<dbReference type="InterPro" id="IPR033454">
    <property type="entry name" value="RecG_wedge"/>
</dbReference>
<dbReference type="InterPro" id="IPR011545">
    <property type="entry name" value="DEAD/DEAH_box_helicase_dom"/>
</dbReference>
<dbReference type="SUPFAM" id="SSF52540">
    <property type="entry name" value="P-loop containing nucleoside triphosphate hydrolases"/>
    <property type="match status" value="2"/>
</dbReference>
<comment type="caution">
    <text evidence="11">The sequence shown here is derived from an EMBL/GenBank/DDBJ whole genome shotgun (WGS) entry which is preliminary data.</text>
</comment>
<evidence type="ECO:0000256" key="8">
    <source>
        <dbReference type="ARBA" id="ARBA00049819"/>
    </source>
</evidence>
<evidence type="ECO:0000259" key="9">
    <source>
        <dbReference type="PROSITE" id="PS51192"/>
    </source>
</evidence>
<evidence type="ECO:0000259" key="10">
    <source>
        <dbReference type="PROSITE" id="PS51194"/>
    </source>
</evidence>
<dbReference type="InterPro" id="IPR001650">
    <property type="entry name" value="Helicase_C-like"/>
</dbReference>
<evidence type="ECO:0000256" key="7">
    <source>
        <dbReference type="ARBA" id="ARBA00023204"/>
    </source>
</evidence>
<dbReference type="PROSITE" id="PS51192">
    <property type="entry name" value="HELICASE_ATP_BIND_1"/>
    <property type="match status" value="1"/>
</dbReference>